<sequence>MKKMSSEELEKCLKYADITNITATDYGTFIRAMVYTIQKNLPIEIVDNSNNIIKAQIKSFSLTYIEGDEGRNDILDVEYYKSDEEILHTLEFDKIGTGNVVKDRKSGTRTFYRYYINMDNKQSFRFTFNRRISKA</sequence>
<evidence type="ECO:0000313" key="1">
    <source>
        <dbReference type="EMBL" id="TCQ01958.1"/>
    </source>
</evidence>
<dbReference type="EMBL" id="SLYC01000020">
    <property type="protein sequence ID" value="TCQ01958.1"/>
    <property type="molecule type" value="Genomic_DNA"/>
</dbReference>
<protein>
    <submittedName>
        <fullName evidence="1">Uncharacterized protein</fullName>
    </submittedName>
</protein>
<keyword evidence="2" id="KW-1185">Reference proteome</keyword>
<proteinExistence type="predicted"/>
<name>A0A4R2TF26_9FIRM</name>
<dbReference type="Proteomes" id="UP000295504">
    <property type="component" value="Unassembled WGS sequence"/>
</dbReference>
<comment type="caution">
    <text evidence="1">The sequence shown here is derived from an EMBL/GenBank/DDBJ whole genome shotgun (WGS) entry which is preliminary data.</text>
</comment>
<dbReference type="OrthoDB" id="1954434at2"/>
<dbReference type="RefSeq" id="WP_132848640.1">
    <property type="nucleotide sequence ID" value="NZ_CP058648.1"/>
</dbReference>
<dbReference type="AlphaFoldDB" id="A0A4R2TF26"/>
<accession>A0A4R2TF26</accession>
<gene>
    <name evidence="1" type="ORF">EDD79_102014</name>
</gene>
<organism evidence="1 2">
    <name type="scientific">Serpentinicella alkaliphila</name>
    <dbReference type="NCBI Taxonomy" id="1734049"/>
    <lineage>
        <taxon>Bacteria</taxon>
        <taxon>Bacillati</taxon>
        <taxon>Bacillota</taxon>
        <taxon>Clostridia</taxon>
        <taxon>Peptostreptococcales</taxon>
        <taxon>Natronincolaceae</taxon>
        <taxon>Serpentinicella</taxon>
    </lineage>
</organism>
<evidence type="ECO:0000313" key="2">
    <source>
        <dbReference type="Proteomes" id="UP000295504"/>
    </source>
</evidence>
<reference evidence="1 2" key="1">
    <citation type="submission" date="2019-03" db="EMBL/GenBank/DDBJ databases">
        <title>Genomic Encyclopedia of Type Strains, Phase IV (KMG-IV): sequencing the most valuable type-strain genomes for metagenomic binning, comparative biology and taxonomic classification.</title>
        <authorList>
            <person name="Goeker M."/>
        </authorList>
    </citation>
    <scope>NUCLEOTIDE SEQUENCE [LARGE SCALE GENOMIC DNA]</scope>
    <source>
        <strain evidence="1 2">DSM 100013</strain>
    </source>
</reference>